<dbReference type="CDD" id="cd07033">
    <property type="entry name" value="TPP_PYR_DXS_TK_like"/>
    <property type="match status" value="1"/>
</dbReference>
<evidence type="ECO:0000256" key="6">
    <source>
        <dbReference type="ARBA" id="ARBA00022679"/>
    </source>
</evidence>
<dbReference type="SMART" id="SM00861">
    <property type="entry name" value="Transket_pyr"/>
    <property type="match status" value="1"/>
</dbReference>
<keyword evidence="8" id="KW-0460">Magnesium</keyword>
<evidence type="ECO:0000313" key="11">
    <source>
        <dbReference type="EMBL" id="CAE8680895.1"/>
    </source>
</evidence>
<dbReference type="EMBL" id="CAJNNW010025904">
    <property type="protein sequence ID" value="CAE8680895.1"/>
    <property type="molecule type" value="Genomic_DNA"/>
</dbReference>
<evidence type="ECO:0000256" key="3">
    <source>
        <dbReference type="ARBA" id="ARBA00007131"/>
    </source>
</evidence>
<comment type="subunit">
    <text evidence="4">Homodimer.</text>
</comment>
<keyword evidence="7" id="KW-0479">Metal-binding</keyword>
<dbReference type="EC" id="2.2.1.1" evidence="5"/>
<feature type="non-terminal residue" evidence="11">
    <location>
        <position position="1"/>
    </location>
</feature>
<comment type="similarity">
    <text evidence="3">Belongs to the transketolase family.</text>
</comment>
<dbReference type="InterPro" id="IPR033247">
    <property type="entry name" value="Transketolase_fam"/>
</dbReference>
<dbReference type="Gene3D" id="3.40.50.970">
    <property type="match status" value="1"/>
</dbReference>
<dbReference type="SUPFAM" id="SSF52518">
    <property type="entry name" value="Thiamin diphosphate-binding fold (THDP-binding)"/>
    <property type="match status" value="1"/>
</dbReference>
<evidence type="ECO:0000256" key="8">
    <source>
        <dbReference type="ARBA" id="ARBA00022842"/>
    </source>
</evidence>
<dbReference type="Gene3D" id="3.40.50.920">
    <property type="match status" value="1"/>
</dbReference>
<protein>
    <recommendedName>
        <fullName evidence="5">transketolase</fullName>
        <ecNumber evidence="5">2.2.1.1</ecNumber>
    </recommendedName>
</protein>
<dbReference type="InterPro" id="IPR009014">
    <property type="entry name" value="Transketo_C/PFOR_II"/>
</dbReference>
<dbReference type="InterPro" id="IPR055152">
    <property type="entry name" value="Transketolase-like_C_2"/>
</dbReference>
<keyword evidence="9" id="KW-0786">Thiamine pyrophosphate</keyword>
<reference evidence="11" key="1">
    <citation type="submission" date="2021-02" db="EMBL/GenBank/DDBJ databases">
        <authorList>
            <person name="Dougan E. K."/>
            <person name="Rhodes N."/>
            <person name="Thang M."/>
            <person name="Chan C."/>
        </authorList>
    </citation>
    <scope>NUCLEOTIDE SEQUENCE</scope>
</reference>
<organism evidence="11 12">
    <name type="scientific">Polarella glacialis</name>
    <name type="common">Dinoflagellate</name>
    <dbReference type="NCBI Taxonomy" id="89957"/>
    <lineage>
        <taxon>Eukaryota</taxon>
        <taxon>Sar</taxon>
        <taxon>Alveolata</taxon>
        <taxon>Dinophyceae</taxon>
        <taxon>Suessiales</taxon>
        <taxon>Suessiaceae</taxon>
        <taxon>Polarella</taxon>
    </lineage>
</organism>
<feature type="domain" description="Transketolase-like pyrimidine-binding" evidence="10">
    <location>
        <begin position="170"/>
        <end position="317"/>
    </location>
</feature>
<proteinExistence type="inferred from homology"/>
<name>A0A813JMD2_POLGL</name>
<dbReference type="Proteomes" id="UP000626109">
    <property type="component" value="Unassembled WGS sequence"/>
</dbReference>
<dbReference type="SUPFAM" id="SSF52922">
    <property type="entry name" value="TK C-terminal domain-like"/>
    <property type="match status" value="1"/>
</dbReference>
<dbReference type="Pfam" id="PF02779">
    <property type="entry name" value="Transket_pyr"/>
    <property type="match status" value="1"/>
</dbReference>
<accession>A0A813JMD2</accession>
<keyword evidence="6" id="KW-0808">Transferase</keyword>
<dbReference type="PANTHER" id="PTHR43522:SF2">
    <property type="entry name" value="TRANSKETOLASE 1-RELATED"/>
    <property type="match status" value="1"/>
</dbReference>
<dbReference type="Pfam" id="PF22613">
    <property type="entry name" value="Transketolase_C_1"/>
    <property type="match status" value="1"/>
</dbReference>
<gene>
    <name evidence="11" type="ORF">PGLA2088_LOCUS22176</name>
</gene>
<dbReference type="PANTHER" id="PTHR43522">
    <property type="entry name" value="TRANSKETOLASE"/>
    <property type="match status" value="1"/>
</dbReference>
<dbReference type="PROSITE" id="PS00802">
    <property type="entry name" value="TRANSKETOLASE_2"/>
    <property type="match status" value="1"/>
</dbReference>
<dbReference type="GO" id="GO:0006098">
    <property type="term" value="P:pentose-phosphate shunt"/>
    <property type="evidence" value="ECO:0007669"/>
    <property type="project" value="TreeGrafter"/>
</dbReference>
<evidence type="ECO:0000256" key="7">
    <source>
        <dbReference type="ARBA" id="ARBA00022723"/>
    </source>
</evidence>
<evidence type="ECO:0000256" key="9">
    <source>
        <dbReference type="ARBA" id="ARBA00023052"/>
    </source>
</evidence>
<dbReference type="InterPro" id="IPR020826">
    <property type="entry name" value="Transketolase_BS"/>
</dbReference>
<evidence type="ECO:0000259" key="10">
    <source>
        <dbReference type="SMART" id="SM00861"/>
    </source>
</evidence>
<dbReference type="InterPro" id="IPR029061">
    <property type="entry name" value="THDP-binding"/>
</dbReference>
<dbReference type="GO" id="GO:0005829">
    <property type="term" value="C:cytosol"/>
    <property type="evidence" value="ECO:0007669"/>
    <property type="project" value="TreeGrafter"/>
</dbReference>
<evidence type="ECO:0000256" key="1">
    <source>
        <dbReference type="ARBA" id="ARBA00001946"/>
    </source>
</evidence>
<dbReference type="GO" id="GO:0004802">
    <property type="term" value="F:transketolase activity"/>
    <property type="evidence" value="ECO:0007669"/>
    <property type="project" value="UniProtKB-EC"/>
</dbReference>
<dbReference type="FunFam" id="3.40.50.920:FF:000003">
    <property type="entry name" value="Transketolase"/>
    <property type="match status" value="1"/>
</dbReference>
<comment type="caution">
    <text evidence="11">The sequence shown here is derived from an EMBL/GenBank/DDBJ whole genome shotgun (WGS) entry which is preliminary data.</text>
</comment>
<comment type="cofactor">
    <cofactor evidence="1">
        <name>Mg(2+)</name>
        <dbReference type="ChEBI" id="CHEBI:18420"/>
    </cofactor>
</comment>
<evidence type="ECO:0000256" key="2">
    <source>
        <dbReference type="ARBA" id="ARBA00001964"/>
    </source>
</evidence>
<evidence type="ECO:0000313" key="12">
    <source>
        <dbReference type="Proteomes" id="UP000626109"/>
    </source>
</evidence>
<evidence type="ECO:0000256" key="4">
    <source>
        <dbReference type="ARBA" id="ARBA00011738"/>
    </source>
</evidence>
<evidence type="ECO:0000256" key="5">
    <source>
        <dbReference type="ARBA" id="ARBA00013152"/>
    </source>
</evidence>
<dbReference type="GO" id="GO:0046872">
    <property type="term" value="F:metal ion binding"/>
    <property type="evidence" value="ECO:0007669"/>
    <property type="project" value="UniProtKB-KW"/>
</dbReference>
<dbReference type="InterPro" id="IPR005475">
    <property type="entry name" value="Transketolase-like_Pyr-bd"/>
</dbReference>
<sequence>VDSDVFVHRSQLLGSDDVDEGSRGASLLAGVPVEFDLSVQEDGKPCAVQVRQETDLNVLCRVGSANGPSARSVEKAGIDLKADGGHSVTGTFAGLVAGRHGMGGAEYVGLHLAKDVASSFQGRELGGERGAKESKLVCVGDHKCAAYVRWLDGLGRHGFVQYARPLDSARAEAEPELSALVALSRDERSFIGLGKTFFREGIREHAMGSIMNGMSLSKLRPFGSTFLVFSDYMKPPIRMAAIMEVNSIFVFTHDSIGVGEDGPTHQPVEQLGALRGIPGMMVFRPCDANESLEMWKHIMPLKDEPVAVILSRQTLPTLDRAKYGPAEGLHKGGYILMDSNCGNGDLPQVILMATGSEVALMLEAHDVLASQGIKVRSVSIPCIELFKSQSEEYLLSVLPNACRARVSIEASRRDSWGAFLGLDGEHVGMITFGASAPLSSLQEKLGFTCGEVVAAAKRVIDGKPRSIASRAGVLKAWKRRKVTE</sequence>
<comment type="cofactor">
    <cofactor evidence="2">
        <name>thiamine diphosphate</name>
        <dbReference type="ChEBI" id="CHEBI:58937"/>
    </cofactor>
</comment>
<dbReference type="AlphaFoldDB" id="A0A813JMD2"/>